<evidence type="ECO:0000259" key="2">
    <source>
        <dbReference type="Pfam" id="PF02698"/>
    </source>
</evidence>
<feature type="domain" description="DUF218" evidence="2">
    <location>
        <begin position="75"/>
        <end position="213"/>
    </location>
</feature>
<dbReference type="PANTHER" id="PTHR30336:SF4">
    <property type="entry name" value="ENVELOPE BIOGENESIS FACTOR ELYC"/>
    <property type="match status" value="1"/>
</dbReference>
<gene>
    <name evidence="3" type="ORF">ACFQ14_01025</name>
</gene>
<dbReference type="CDD" id="cd06259">
    <property type="entry name" value="YdcF-like"/>
    <property type="match status" value="1"/>
</dbReference>
<comment type="caution">
    <text evidence="3">The sequence shown here is derived from an EMBL/GenBank/DDBJ whole genome shotgun (WGS) entry which is preliminary data.</text>
</comment>
<evidence type="ECO:0000313" key="3">
    <source>
        <dbReference type="EMBL" id="MFD0914983.1"/>
    </source>
</evidence>
<dbReference type="InterPro" id="IPR003848">
    <property type="entry name" value="DUF218"/>
</dbReference>
<dbReference type="PANTHER" id="PTHR30336">
    <property type="entry name" value="INNER MEMBRANE PROTEIN, PROBABLE PERMEASE"/>
    <property type="match status" value="1"/>
</dbReference>
<dbReference type="InterPro" id="IPR051599">
    <property type="entry name" value="Cell_Envelope_Assoc"/>
</dbReference>
<sequence>MSEDTTTPQSQADVGRGERSSRSWPLRAVGWIFRTSSKLVLIALFVAGGLFIGGFLKFSTAIAEMNPQLELAQADGIVVLTGGAKRIEEALKLMKERKGGRLLISGVNDSIPLADLRKAHPNHDVVFDCCVDVESVAKNTVGNAQETAKWAESLGYKSLIVVTSGYHMPRSLLEFRRHLPQVVLVPYPVRSNRLADSKWWQDVSNLRFVLSEYTKYIGAQMRDYVSDESLAALQQAARRG</sequence>
<protein>
    <submittedName>
        <fullName evidence="3">YdcF family protein</fullName>
    </submittedName>
</protein>
<dbReference type="Gene3D" id="3.40.50.620">
    <property type="entry name" value="HUPs"/>
    <property type="match status" value="1"/>
</dbReference>
<accession>A0ABW3FB99</accession>
<evidence type="ECO:0000256" key="1">
    <source>
        <dbReference type="SAM" id="Phobius"/>
    </source>
</evidence>
<keyword evidence="1" id="KW-1133">Transmembrane helix</keyword>
<proteinExistence type="predicted"/>
<dbReference type="Pfam" id="PF02698">
    <property type="entry name" value="DUF218"/>
    <property type="match status" value="1"/>
</dbReference>
<dbReference type="RefSeq" id="WP_377210835.1">
    <property type="nucleotide sequence ID" value="NZ_JBHTJV010000002.1"/>
</dbReference>
<feature type="transmembrane region" description="Helical" evidence="1">
    <location>
        <begin position="39"/>
        <end position="58"/>
    </location>
</feature>
<organism evidence="3 4">
    <name type="scientific">Pseudahrensia aquimaris</name>
    <dbReference type="NCBI Taxonomy" id="744461"/>
    <lineage>
        <taxon>Bacteria</taxon>
        <taxon>Pseudomonadati</taxon>
        <taxon>Pseudomonadota</taxon>
        <taxon>Alphaproteobacteria</taxon>
        <taxon>Hyphomicrobiales</taxon>
        <taxon>Ahrensiaceae</taxon>
        <taxon>Pseudahrensia</taxon>
    </lineage>
</organism>
<keyword evidence="1" id="KW-0472">Membrane</keyword>
<evidence type="ECO:0000313" key="4">
    <source>
        <dbReference type="Proteomes" id="UP001597101"/>
    </source>
</evidence>
<keyword evidence="4" id="KW-1185">Reference proteome</keyword>
<dbReference type="InterPro" id="IPR014729">
    <property type="entry name" value="Rossmann-like_a/b/a_fold"/>
</dbReference>
<reference evidence="4" key="1">
    <citation type="journal article" date="2019" name="Int. J. Syst. Evol. Microbiol.">
        <title>The Global Catalogue of Microorganisms (GCM) 10K type strain sequencing project: providing services to taxonomists for standard genome sequencing and annotation.</title>
        <authorList>
            <consortium name="The Broad Institute Genomics Platform"/>
            <consortium name="The Broad Institute Genome Sequencing Center for Infectious Disease"/>
            <person name="Wu L."/>
            <person name="Ma J."/>
        </authorList>
    </citation>
    <scope>NUCLEOTIDE SEQUENCE [LARGE SCALE GENOMIC DNA]</scope>
    <source>
        <strain evidence="4">CCUG 60023</strain>
    </source>
</reference>
<keyword evidence="1" id="KW-0812">Transmembrane</keyword>
<name>A0ABW3FB99_9HYPH</name>
<dbReference type="EMBL" id="JBHTJV010000002">
    <property type="protein sequence ID" value="MFD0914983.1"/>
    <property type="molecule type" value="Genomic_DNA"/>
</dbReference>
<dbReference type="Proteomes" id="UP001597101">
    <property type="component" value="Unassembled WGS sequence"/>
</dbReference>